<dbReference type="PROSITE" id="PS51720">
    <property type="entry name" value="G_AIG1"/>
    <property type="match status" value="1"/>
</dbReference>
<reference evidence="5" key="1">
    <citation type="submission" date="2020-10" db="EMBL/GenBank/DDBJ databases">
        <title>Chromosome-scale genome assembly of the Allis shad, Alosa alosa.</title>
        <authorList>
            <person name="Margot Z."/>
            <person name="Christophe K."/>
            <person name="Cabau C."/>
            <person name="Louis A."/>
            <person name="Berthelot C."/>
            <person name="Parey E."/>
            <person name="Roest Crollius H."/>
            <person name="Montfort J."/>
            <person name="Robinson-Rechavi M."/>
            <person name="Bucao C."/>
            <person name="Bouchez O."/>
            <person name="Gislard M."/>
            <person name="Lluch J."/>
            <person name="Milhes M."/>
            <person name="Lampietro C."/>
            <person name="Lopez Roques C."/>
            <person name="Donnadieu C."/>
            <person name="Braasch I."/>
            <person name="Desvignes T."/>
            <person name="Postlethwait J."/>
            <person name="Bobe J."/>
            <person name="Guiguen Y."/>
        </authorList>
    </citation>
    <scope>NUCLEOTIDE SEQUENCE</scope>
    <source>
        <strain evidence="5">M-15738</strain>
        <tissue evidence="5">Blood</tissue>
    </source>
</reference>
<dbReference type="PANTHER" id="PTHR10903">
    <property type="entry name" value="GTPASE, IMAP FAMILY MEMBER-RELATED"/>
    <property type="match status" value="1"/>
</dbReference>
<dbReference type="Gene3D" id="3.40.50.300">
    <property type="entry name" value="P-loop containing nucleotide triphosphate hydrolases"/>
    <property type="match status" value="1"/>
</dbReference>
<dbReference type="PANTHER" id="PTHR10903:SF170">
    <property type="entry name" value="GTPASE IMAP FAMILY MEMBER 7"/>
    <property type="match status" value="1"/>
</dbReference>
<evidence type="ECO:0000259" key="4">
    <source>
        <dbReference type="PROSITE" id="PS51720"/>
    </source>
</evidence>
<proteinExistence type="inferred from homology"/>
<dbReference type="GO" id="GO:0005525">
    <property type="term" value="F:GTP binding"/>
    <property type="evidence" value="ECO:0007669"/>
    <property type="project" value="UniProtKB-KW"/>
</dbReference>
<dbReference type="InterPro" id="IPR006703">
    <property type="entry name" value="G_AIG1"/>
</dbReference>
<keyword evidence="2" id="KW-0547">Nucleotide-binding</keyword>
<dbReference type="Proteomes" id="UP000823561">
    <property type="component" value="Chromosome 7"/>
</dbReference>
<organism evidence="5 6">
    <name type="scientific">Alosa alosa</name>
    <name type="common">allis shad</name>
    <dbReference type="NCBI Taxonomy" id="278164"/>
    <lineage>
        <taxon>Eukaryota</taxon>
        <taxon>Metazoa</taxon>
        <taxon>Chordata</taxon>
        <taxon>Craniata</taxon>
        <taxon>Vertebrata</taxon>
        <taxon>Euteleostomi</taxon>
        <taxon>Actinopterygii</taxon>
        <taxon>Neopterygii</taxon>
        <taxon>Teleostei</taxon>
        <taxon>Clupei</taxon>
        <taxon>Clupeiformes</taxon>
        <taxon>Clupeoidei</taxon>
        <taxon>Clupeidae</taxon>
        <taxon>Alosa</taxon>
    </lineage>
</organism>
<dbReference type="SUPFAM" id="SSF52540">
    <property type="entry name" value="P-loop containing nucleoside triphosphate hydrolases"/>
    <property type="match status" value="1"/>
</dbReference>
<dbReference type="InterPro" id="IPR045058">
    <property type="entry name" value="GIMA/IAN/Toc"/>
</dbReference>
<evidence type="ECO:0000256" key="2">
    <source>
        <dbReference type="ARBA" id="ARBA00022741"/>
    </source>
</evidence>
<keyword evidence="6" id="KW-1185">Reference proteome</keyword>
<evidence type="ECO:0000313" key="6">
    <source>
        <dbReference type="Proteomes" id="UP000823561"/>
    </source>
</evidence>
<feature type="domain" description="AIG1-type G" evidence="4">
    <location>
        <begin position="27"/>
        <end position="124"/>
    </location>
</feature>
<keyword evidence="3" id="KW-0342">GTP-binding</keyword>
<dbReference type="AlphaFoldDB" id="A0AAV6GTL4"/>
<accession>A0AAV6GTL4</accession>
<name>A0AAV6GTL4_9TELE</name>
<evidence type="ECO:0000256" key="1">
    <source>
        <dbReference type="ARBA" id="ARBA00008535"/>
    </source>
</evidence>
<dbReference type="Pfam" id="PF04548">
    <property type="entry name" value="AIG1"/>
    <property type="match status" value="1"/>
</dbReference>
<evidence type="ECO:0000256" key="3">
    <source>
        <dbReference type="ARBA" id="ARBA00023134"/>
    </source>
</evidence>
<dbReference type="InterPro" id="IPR027417">
    <property type="entry name" value="P-loop_NTPase"/>
</dbReference>
<sequence>MSGDRAPLIGQNRYSQLITGNYEPVTLDDLKIVLVGKTSEGKSATGNTILGRKAFVSKNSAESVTRECREEKFQYRRKSVSVIDTPAGHKQKFCALSYFWRNVSSSVTQVLFLSYTQGQWRHQP</sequence>
<gene>
    <name evidence="5" type="ORF">AALO_G00095340</name>
</gene>
<comment type="caution">
    <text evidence="5">The sequence shown here is derived from an EMBL/GenBank/DDBJ whole genome shotgun (WGS) entry which is preliminary data.</text>
</comment>
<protein>
    <recommendedName>
        <fullName evidence="4">AIG1-type G domain-containing protein</fullName>
    </recommendedName>
</protein>
<evidence type="ECO:0000313" key="5">
    <source>
        <dbReference type="EMBL" id="KAG5278114.1"/>
    </source>
</evidence>
<dbReference type="EMBL" id="JADWDJ010000007">
    <property type="protein sequence ID" value="KAG5278114.1"/>
    <property type="molecule type" value="Genomic_DNA"/>
</dbReference>
<comment type="similarity">
    <text evidence="1">Belongs to the TRAFAC class TrmE-Era-EngA-EngB-Septin-like GTPase superfamily. AIG1/Toc34/Toc159-like paraseptin GTPase family. IAN subfamily.</text>
</comment>